<dbReference type="STRING" id="1071378.G0WEU6"/>
<dbReference type="Gene3D" id="3.40.50.300">
    <property type="entry name" value="P-loop containing nucleotide triphosphate hydrolases"/>
    <property type="match status" value="1"/>
</dbReference>
<dbReference type="OMA" id="RWLKGWE"/>
<dbReference type="OrthoDB" id="2195431at2759"/>
<feature type="region of interest" description="Disordered" evidence="4">
    <location>
        <begin position="129"/>
        <end position="148"/>
    </location>
</feature>
<sequence length="793" mass="90572">MDLDTQEIPVVAVPLDVSKLGHSSLFEGGSDALLSTQELSTVDVANKRGVSGDDDDDIHQFISCTGKVIKLVRKRSDRGALVSSEAIPNYQQQEPSNDEENDNGKAIWKSDQSYGININALLDRIESKSSDSRQINKSTSKRKRKSKNETLWVEKWRPKSFLDLVGNEKTNRRILGWLRKWAPAVFKEQLPQLPGIFGQDTSNNTPEINIEVDPLERPMKKILLIHGPPGIGKTSVAHVLAKQAGFTVSEINASDERAGPLVRDKIMNTLFNHTFNDKPVCLVADEIDGSIESGFIRVLIDIINNDAKATRNLKFNTTSKFIQRTKGKKNKKKQSLLLRPIIAVCNNLYAPALEKLKPHCEIISFKRPSDKSLQERLETISMKEHLDISTKELIDLMDLAEGDVRNCINNLQFLSSHSRYKAKQTSETADGFDSKSKNKTWESANKDHAVSWFRMVNEIFKKDPHRDIKSQFSEILHQIEQNGNYDRIAQGCFSLYPFVKYSDNGMKKPNHISDWLYFHDRMFSSLFEHNGELLRYSSIVPLVFFQNFGDVANKEDLRIKNVEFENREKQKMNQAIISSIVHSISTGSPKMLPFIDRRSLVFELLPFIDQMLCSDFLKLRDLNSKRLITESLLDILNTFKLNMIQIPYEGLGMDHVLSIDPPIDKVVLLDPSSIKNVLTKRPPVLHLLLAKIEESKVKKRHIDQVEKNKAETEEIANKKAKNSEINNIDNKSNGSTIDFFKKQYNMVQKDSVEDIEKEPTTKKSNETTRIWVKYKEGFSNAVRKNVTWESLWQ</sequence>
<dbReference type="Gene3D" id="1.10.8.60">
    <property type="match status" value="1"/>
</dbReference>
<dbReference type="GO" id="GO:0043596">
    <property type="term" value="C:nuclear replication fork"/>
    <property type="evidence" value="ECO:0007669"/>
    <property type="project" value="EnsemblFungi"/>
</dbReference>
<dbReference type="HOGENOM" id="CLU_004894_3_1_1"/>
<dbReference type="Pfam" id="PF00004">
    <property type="entry name" value="AAA"/>
    <property type="match status" value="1"/>
</dbReference>
<evidence type="ECO:0000259" key="5">
    <source>
        <dbReference type="SMART" id="SM00382"/>
    </source>
</evidence>
<reference evidence="6 7" key="1">
    <citation type="journal article" date="2011" name="Proc. Natl. Acad. Sci. U.S.A.">
        <title>Evolutionary erosion of yeast sex chromosomes by mating-type switching accidents.</title>
        <authorList>
            <person name="Gordon J.L."/>
            <person name="Armisen D."/>
            <person name="Proux-Wera E."/>
            <person name="Oheigeartaigh S.S."/>
            <person name="Byrne K.P."/>
            <person name="Wolfe K.H."/>
        </authorList>
    </citation>
    <scope>NUCLEOTIDE SEQUENCE [LARGE SCALE GENOMIC DNA]</scope>
    <source>
        <strain evidence="7">ATCC 10597 / BCRC 20456 / CBS 421 / NBRC 0211 / NRRL Y-12639</strain>
    </source>
</reference>
<dbReference type="InterPro" id="IPR047854">
    <property type="entry name" value="RFC_lid"/>
</dbReference>
<dbReference type="RefSeq" id="XP_003671550.1">
    <property type="nucleotide sequence ID" value="XM_003671502.1"/>
</dbReference>
<evidence type="ECO:0000313" key="6">
    <source>
        <dbReference type="EMBL" id="CCD26307.1"/>
    </source>
</evidence>
<dbReference type="SUPFAM" id="SSF52540">
    <property type="entry name" value="P-loop containing nucleoside triphosphate hydrolases"/>
    <property type="match status" value="1"/>
</dbReference>
<protein>
    <recommendedName>
        <fullName evidence="5">AAA+ ATPase domain-containing protein</fullName>
    </recommendedName>
</protein>
<dbReference type="CDD" id="cd18140">
    <property type="entry name" value="HLD_clamp_RFC"/>
    <property type="match status" value="1"/>
</dbReference>
<dbReference type="InterPro" id="IPR003593">
    <property type="entry name" value="AAA+_ATPase"/>
</dbReference>
<accession>G0WEU6</accession>
<dbReference type="InterPro" id="IPR003959">
    <property type="entry name" value="ATPase_AAA_core"/>
</dbReference>
<dbReference type="SMART" id="SM00382">
    <property type="entry name" value="AAA"/>
    <property type="match status" value="1"/>
</dbReference>
<dbReference type="eggNOG" id="KOG1969">
    <property type="taxonomic scope" value="Eukaryota"/>
</dbReference>
<dbReference type="PANTHER" id="PTHR23389:SF3">
    <property type="entry name" value="CHROMOSOME TRANSMISSION FIDELITY PROTEIN 18 HOMOLOG"/>
    <property type="match status" value="1"/>
</dbReference>
<dbReference type="AlphaFoldDB" id="G0WEU6"/>
<feature type="region of interest" description="Disordered" evidence="4">
    <location>
        <begin position="83"/>
        <end position="105"/>
    </location>
</feature>
<dbReference type="InterPro" id="IPR027417">
    <property type="entry name" value="P-loop_NTPase"/>
</dbReference>
<evidence type="ECO:0000256" key="4">
    <source>
        <dbReference type="SAM" id="MobiDB-lite"/>
    </source>
</evidence>
<dbReference type="GO" id="GO:0000724">
    <property type="term" value="P:double-strand break repair via homologous recombination"/>
    <property type="evidence" value="ECO:0007669"/>
    <property type="project" value="EnsemblFungi"/>
</dbReference>
<dbReference type="EMBL" id="HE580274">
    <property type="protein sequence ID" value="CCD26307.1"/>
    <property type="molecule type" value="Genomic_DNA"/>
</dbReference>
<keyword evidence="3" id="KW-0067">ATP-binding</keyword>
<evidence type="ECO:0000256" key="2">
    <source>
        <dbReference type="ARBA" id="ARBA00022741"/>
    </source>
</evidence>
<keyword evidence="7" id="KW-1185">Reference proteome</keyword>
<keyword evidence="1" id="KW-0235">DNA replication</keyword>
<dbReference type="GO" id="GO:0031390">
    <property type="term" value="C:Ctf18 RFC-like complex"/>
    <property type="evidence" value="ECO:0007669"/>
    <property type="project" value="EnsemblFungi"/>
</dbReference>
<dbReference type="GO" id="GO:0034398">
    <property type="term" value="P:telomere tethering at nuclear periphery"/>
    <property type="evidence" value="ECO:0007669"/>
    <property type="project" value="EnsemblFungi"/>
</dbReference>
<gene>
    <name evidence="6" type="primary">NDAI0H01330</name>
    <name evidence="6" type="ordered locus">NDAI_0H01330</name>
</gene>
<dbReference type="GO" id="GO:0003677">
    <property type="term" value="F:DNA binding"/>
    <property type="evidence" value="ECO:0007669"/>
    <property type="project" value="TreeGrafter"/>
</dbReference>
<proteinExistence type="predicted"/>
<dbReference type="PANTHER" id="PTHR23389">
    <property type="entry name" value="CHROMOSOME TRANSMISSION FIDELITY FACTOR 18"/>
    <property type="match status" value="1"/>
</dbReference>
<evidence type="ECO:0000256" key="1">
    <source>
        <dbReference type="ARBA" id="ARBA00022705"/>
    </source>
</evidence>
<dbReference type="GeneID" id="11495838"/>
<dbReference type="Proteomes" id="UP000000689">
    <property type="component" value="Chromosome 8"/>
</dbReference>
<keyword evidence="2" id="KW-0547">Nucleotide-binding</keyword>
<evidence type="ECO:0000313" key="7">
    <source>
        <dbReference type="Proteomes" id="UP000000689"/>
    </source>
</evidence>
<dbReference type="GO" id="GO:0007064">
    <property type="term" value="P:mitotic sister chromatid cohesion"/>
    <property type="evidence" value="ECO:0007669"/>
    <property type="project" value="EnsemblFungi"/>
</dbReference>
<dbReference type="CDD" id="cd00009">
    <property type="entry name" value="AAA"/>
    <property type="match status" value="1"/>
</dbReference>
<dbReference type="GO" id="GO:0003689">
    <property type="term" value="F:DNA clamp loader activity"/>
    <property type="evidence" value="ECO:0007669"/>
    <property type="project" value="EnsemblFungi"/>
</dbReference>
<dbReference type="KEGG" id="ndi:NDAI_0H01330"/>
<dbReference type="GO" id="GO:0006270">
    <property type="term" value="P:DNA replication initiation"/>
    <property type="evidence" value="ECO:0007669"/>
    <property type="project" value="EnsemblFungi"/>
</dbReference>
<feature type="domain" description="AAA+ ATPase" evidence="5">
    <location>
        <begin position="219"/>
        <end position="369"/>
    </location>
</feature>
<organism evidence="6 7">
    <name type="scientific">Naumovozyma dairenensis (strain ATCC 10597 / BCRC 20456 / CBS 421 / NBRC 0211 / NRRL Y-12639)</name>
    <name type="common">Saccharomyces dairenensis</name>
    <dbReference type="NCBI Taxonomy" id="1071378"/>
    <lineage>
        <taxon>Eukaryota</taxon>
        <taxon>Fungi</taxon>
        <taxon>Dikarya</taxon>
        <taxon>Ascomycota</taxon>
        <taxon>Saccharomycotina</taxon>
        <taxon>Saccharomycetes</taxon>
        <taxon>Saccharomycetales</taxon>
        <taxon>Saccharomycetaceae</taxon>
        <taxon>Naumovozyma</taxon>
    </lineage>
</organism>
<dbReference type="GO" id="GO:0016887">
    <property type="term" value="F:ATP hydrolysis activity"/>
    <property type="evidence" value="ECO:0007669"/>
    <property type="project" value="InterPro"/>
</dbReference>
<name>G0WEU6_NAUDC</name>
<evidence type="ECO:0000256" key="3">
    <source>
        <dbReference type="ARBA" id="ARBA00022840"/>
    </source>
</evidence>
<dbReference type="GO" id="GO:0005524">
    <property type="term" value="F:ATP binding"/>
    <property type="evidence" value="ECO:0007669"/>
    <property type="project" value="UniProtKB-KW"/>
</dbReference>
<dbReference type="GO" id="GO:0035753">
    <property type="term" value="P:maintenance of DNA trinucleotide repeats"/>
    <property type="evidence" value="ECO:0007669"/>
    <property type="project" value="EnsemblFungi"/>
</dbReference>